<dbReference type="SMART" id="SM00448">
    <property type="entry name" value="REC"/>
    <property type="match status" value="1"/>
</dbReference>
<dbReference type="Pfam" id="PF00512">
    <property type="entry name" value="HisKA"/>
    <property type="match status" value="1"/>
</dbReference>
<dbReference type="InterPro" id="IPR003594">
    <property type="entry name" value="HATPase_dom"/>
</dbReference>
<reference evidence="10 11" key="1">
    <citation type="submission" date="2017-12" db="EMBL/GenBank/DDBJ databases">
        <authorList>
            <consortium name="DOE Joint Genome Institute"/>
            <person name="Haridas S."/>
            <person name="Kjaerbolling I."/>
            <person name="Vesth T.C."/>
            <person name="Frisvad J.C."/>
            <person name="Nybo J.L."/>
            <person name="Theobald S."/>
            <person name="Kuo A."/>
            <person name="Bowyer P."/>
            <person name="Matsuda Y."/>
            <person name="Mondo S."/>
            <person name="Lyhne E.K."/>
            <person name="Kogle M.E."/>
            <person name="Clum A."/>
            <person name="Lipzen A."/>
            <person name="Salamov A."/>
            <person name="Ngan C.Y."/>
            <person name="Daum C."/>
            <person name="Chiniquy J."/>
            <person name="Barry K."/>
            <person name="LaButti K."/>
            <person name="Simmons B.A."/>
            <person name="Magnuson J.K."/>
            <person name="Mortensen U.H."/>
            <person name="Larsen T.O."/>
            <person name="Grigoriev I.V."/>
            <person name="Baker S.E."/>
            <person name="Andersen M.R."/>
            <person name="Nordberg H.P."/>
            <person name="Cantor M.N."/>
            <person name="Hua S.X."/>
        </authorList>
    </citation>
    <scope>NUCLEOTIDE SEQUENCE [LARGE SCALE GENOMIC DNA]</scope>
    <source>
        <strain evidence="10 11">CBS 102.13</strain>
    </source>
</reference>
<dbReference type="PRINTS" id="PR00344">
    <property type="entry name" value="BCTRLSENSOR"/>
</dbReference>
<feature type="region of interest" description="Disordered" evidence="7">
    <location>
        <begin position="1"/>
        <end position="24"/>
    </location>
</feature>
<dbReference type="SUPFAM" id="SSF55874">
    <property type="entry name" value="ATPase domain of HSP90 chaperone/DNA topoisomerase II/histidine kinase"/>
    <property type="match status" value="1"/>
</dbReference>
<feature type="compositionally biased region" description="Basic and acidic residues" evidence="7">
    <location>
        <begin position="8"/>
        <end position="24"/>
    </location>
</feature>
<feature type="domain" description="Histidine kinase" evidence="8">
    <location>
        <begin position="600"/>
        <end position="876"/>
    </location>
</feature>
<evidence type="ECO:0000259" key="9">
    <source>
        <dbReference type="PROSITE" id="PS50110"/>
    </source>
</evidence>
<dbReference type="Pfam" id="PF00072">
    <property type="entry name" value="Response_reg"/>
    <property type="match status" value="1"/>
</dbReference>
<comment type="catalytic activity">
    <reaction evidence="1">
        <text>ATP + protein L-histidine = ADP + protein N-phospho-L-histidine.</text>
        <dbReference type="EC" id="2.7.13.3"/>
    </reaction>
</comment>
<evidence type="ECO:0000256" key="5">
    <source>
        <dbReference type="ARBA" id="ARBA00022777"/>
    </source>
</evidence>
<sequence length="1238" mass="134413">MASATTTRRRDNDHTSSRRAREVYRYFRPKRSFPTIDENASLSLDEDIPSPHTGSPRLTPPAQAPADNAHRPQLSPSSPYFPSMSSPPADRSSVLPEELILGDANATLTSFAQLAALRLNMERVLISVSDRNSQHIIAQAGQTRRGDDDLESLEGGLWSGCQTLSSSALFMCMDTIALPASDRSRKLYSCNVVSDLAANERYQDLPFVKGEPHFRFYAGTPLTTEANLNIGTIFVLDPRPREDLDASERETLGTLSSLVMDYLKVSRQASEGRRAARVSRGLSYFVEGSSSFVDNASAPSVAPGLGTPPPSHTRRNHLSVDSGHSFEGPSHRRSHSSRRSPSRSSDARSVSSVSECRAESSSGLNTPLPDWWAGTRQTGVDESQGNTWAFRRAANLLRESLELSGDGGVIFLDAGHSPMGDIDAAGESLDGAPAPVLAISTNDEPFAPRPGSRALYPASNLANGFLHQILHRHSKGRLWSFHQDGMVSSSDDERSPRRSASRATKPTEPGKGPKKWKVTENAMLNRYFPGASQVMFVPLWNPANSQWFAGCFCWNTEETRVFSPDVELSAVIGFGSSIMAECSRVQSLISDRQKGDFIGSISHELRSPLHGILAAAEFLQGTELNEFQDSLLETINACGRTLLDTMNQVLDFSKIVSLERTWRHKQRNTSQSDFKPMHQMSSRLDTYVATDMAILAEEVVEGVCLGHSYGQKSTTPSDLPGPTASPGAEECIPVVTGGGVEVVVDIAQNDWLYQTQPGALRRIIMNVFGNAMKYTDSGRVSLHLAVDDASDRHLHRPRTGEEVVTLTVTDTGKGISEEFLRGRLYTPFAQEDTLAVGTGLGLSIVRSLVKALGGSIGIHSRPGEGTTVRVSLPFERPTPAEAGLAEDGPNLPSPIMREKTPLRSESVPLRDSHAGRRVAIIGVEPTVAAAHPRWSPIARYLTDWYGLELVSWSSMAVDMAVADEEGLAATSDAGSATLPPLLLLCNRTVGNKITLPEWLSTASSVSQLRLPCGPQKLARSIRRCLDHEAPVVGTVVLPHRPHNRSQPSDISDSSMGLSTDSGFASSVGSSAASETVVEATVPVIALPSLQADLATKNHRSPRVLVVDDNSINLNLMLTFMKKRHLSTFHSAENGQVAVEAVEQLPENYDIIFMDMSMPVMDGFEATRAIRALEKERGEGPGATIVALTGLSSSKDESEALMSGVDLFLTKPVSFKEVSRLLDEWEVVGLREPRLQMCV</sequence>
<protein>
    <recommendedName>
        <fullName evidence="2">histidine kinase</fullName>
        <ecNumber evidence="2">2.7.13.3</ecNumber>
    </recommendedName>
</protein>
<dbReference type="PROSITE" id="PS50110">
    <property type="entry name" value="RESPONSE_REGULATORY"/>
    <property type="match status" value="1"/>
</dbReference>
<evidence type="ECO:0000256" key="3">
    <source>
        <dbReference type="ARBA" id="ARBA00022553"/>
    </source>
</evidence>
<feature type="compositionally biased region" description="Polar residues" evidence="7">
    <location>
        <begin position="1044"/>
        <end position="1057"/>
    </location>
</feature>
<dbReference type="PANTHER" id="PTHR43047">
    <property type="entry name" value="TWO-COMPONENT HISTIDINE PROTEIN KINASE"/>
    <property type="match status" value="1"/>
</dbReference>
<dbReference type="Pfam" id="PF02518">
    <property type="entry name" value="HATPase_c"/>
    <property type="match status" value="1"/>
</dbReference>
<proteinExistence type="predicted"/>
<dbReference type="GO" id="GO:0009927">
    <property type="term" value="F:histidine phosphotransfer kinase activity"/>
    <property type="evidence" value="ECO:0007669"/>
    <property type="project" value="TreeGrafter"/>
</dbReference>
<dbReference type="SUPFAM" id="SSF52172">
    <property type="entry name" value="CheY-like"/>
    <property type="match status" value="1"/>
</dbReference>
<evidence type="ECO:0000256" key="6">
    <source>
        <dbReference type="PROSITE-ProRule" id="PRU00169"/>
    </source>
</evidence>
<dbReference type="STRING" id="41067.A0A2I2F2H2"/>
<feature type="region of interest" description="Disordered" evidence="7">
    <location>
        <begin position="296"/>
        <end position="381"/>
    </location>
</feature>
<keyword evidence="3 6" id="KW-0597">Phosphoprotein</keyword>
<dbReference type="AlphaFoldDB" id="A0A2I2F2H2"/>
<keyword evidence="11" id="KW-1185">Reference proteome</keyword>
<keyword evidence="4" id="KW-0808">Transferase</keyword>
<dbReference type="FunFam" id="1.10.287.130:FF:000023">
    <property type="entry name" value="Sensor histidine kinase/response regulator, putative"/>
    <property type="match status" value="1"/>
</dbReference>
<dbReference type="PANTHER" id="PTHR43047:SF72">
    <property type="entry name" value="OSMOSENSING HISTIDINE PROTEIN KINASE SLN1"/>
    <property type="match status" value="1"/>
</dbReference>
<gene>
    <name evidence="10" type="ORF">BDW47DRAFT_70540</name>
</gene>
<dbReference type="SUPFAM" id="SSF47384">
    <property type="entry name" value="Homodimeric domain of signal transducing histidine kinase"/>
    <property type="match status" value="1"/>
</dbReference>
<feature type="compositionally biased region" description="Low complexity" evidence="7">
    <location>
        <begin position="342"/>
        <end position="362"/>
    </location>
</feature>
<feature type="region of interest" description="Disordered" evidence="7">
    <location>
        <begin position="1038"/>
        <end position="1057"/>
    </location>
</feature>
<dbReference type="Gene3D" id="3.40.50.2300">
    <property type="match status" value="1"/>
</dbReference>
<dbReference type="SMART" id="SM00387">
    <property type="entry name" value="HATPase_c"/>
    <property type="match status" value="1"/>
</dbReference>
<accession>A0A2I2F2H2</accession>
<feature type="region of interest" description="Disordered" evidence="7">
    <location>
        <begin position="485"/>
        <end position="515"/>
    </location>
</feature>
<dbReference type="InterPro" id="IPR036097">
    <property type="entry name" value="HisK_dim/P_sf"/>
</dbReference>
<dbReference type="GO" id="GO:0005886">
    <property type="term" value="C:plasma membrane"/>
    <property type="evidence" value="ECO:0007669"/>
    <property type="project" value="TreeGrafter"/>
</dbReference>
<dbReference type="PROSITE" id="PS50109">
    <property type="entry name" value="HIS_KIN"/>
    <property type="match status" value="1"/>
</dbReference>
<dbReference type="RefSeq" id="XP_024668844.1">
    <property type="nucleotide sequence ID" value="XM_024819648.1"/>
</dbReference>
<dbReference type="SUPFAM" id="SSF55781">
    <property type="entry name" value="GAF domain-like"/>
    <property type="match status" value="1"/>
</dbReference>
<dbReference type="EC" id="2.7.13.3" evidence="2"/>
<dbReference type="CDD" id="cd00082">
    <property type="entry name" value="HisKA"/>
    <property type="match status" value="1"/>
</dbReference>
<evidence type="ECO:0000256" key="4">
    <source>
        <dbReference type="ARBA" id="ARBA00022679"/>
    </source>
</evidence>
<evidence type="ECO:0000313" key="11">
    <source>
        <dbReference type="Proteomes" id="UP000234585"/>
    </source>
</evidence>
<feature type="domain" description="Response regulatory" evidence="9">
    <location>
        <begin position="1102"/>
        <end position="1225"/>
    </location>
</feature>
<dbReference type="InterPro" id="IPR004358">
    <property type="entry name" value="Sig_transdc_His_kin-like_C"/>
</dbReference>
<name>A0A2I2F2H2_ASPCN</name>
<feature type="compositionally biased region" description="Basic residues" evidence="7">
    <location>
        <begin position="331"/>
        <end position="341"/>
    </location>
</feature>
<dbReference type="SMART" id="SM00388">
    <property type="entry name" value="HisKA"/>
    <property type="match status" value="1"/>
</dbReference>
<dbReference type="OrthoDB" id="303614at2759"/>
<organism evidence="10 11">
    <name type="scientific">Aspergillus candidus</name>
    <dbReference type="NCBI Taxonomy" id="41067"/>
    <lineage>
        <taxon>Eukaryota</taxon>
        <taxon>Fungi</taxon>
        <taxon>Dikarya</taxon>
        <taxon>Ascomycota</taxon>
        <taxon>Pezizomycotina</taxon>
        <taxon>Eurotiomycetes</taxon>
        <taxon>Eurotiomycetidae</taxon>
        <taxon>Eurotiales</taxon>
        <taxon>Aspergillaceae</taxon>
        <taxon>Aspergillus</taxon>
        <taxon>Aspergillus subgen. Circumdati</taxon>
    </lineage>
</organism>
<evidence type="ECO:0000313" key="10">
    <source>
        <dbReference type="EMBL" id="PLB34832.1"/>
    </source>
</evidence>
<dbReference type="FunFam" id="3.40.50.2300:FF:000632">
    <property type="entry name" value="Sensor histidine kinase/response regulator, putative"/>
    <property type="match status" value="1"/>
</dbReference>
<dbReference type="GO" id="GO:0000155">
    <property type="term" value="F:phosphorelay sensor kinase activity"/>
    <property type="evidence" value="ECO:0007669"/>
    <property type="project" value="InterPro"/>
</dbReference>
<dbReference type="Gene3D" id="1.10.287.130">
    <property type="match status" value="1"/>
</dbReference>
<dbReference type="InterPro" id="IPR005467">
    <property type="entry name" value="His_kinase_dom"/>
</dbReference>
<dbReference type="Gene3D" id="3.30.565.10">
    <property type="entry name" value="Histidine kinase-like ATPase, C-terminal domain"/>
    <property type="match status" value="1"/>
</dbReference>
<dbReference type="GeneID" id="36526808"/>
<dbReference type="InterPro" id="IPR011006">
    <property type="entry name" value="CheY-like_superfamily"/>
</dbReference>
<evidence type="ECO:0000256" key="2">
    <source>
        <dbReference type="ARBA" id="ARBA00012438"/>
    </source>
</evidence>
<evidence type="ECO:0000256" key="1">
    <source>
        <dbReference type="ARBA" id="ARBA00000085"/>
    </source>
</evidence>
<dbReference type="EMBL" id="KZ559171">
    <property type="protein sequence ID" value="PLB34832.1"/>
    <property type="molecule type" value="Genomic_DNA"/>
</dbReference>
<evidence type="ECO:0000259" key="8">
    <source>
        <dbReference type="PROSITE" id="PS50109"/>
    </source>
</evidence>
<dbReference type="InterPro" id="IPR003661">
    <property type="entry name" value="HisK_dim/P_dom"/>
</dbReference>
<feature type="region of interest" description="Disordered" evidence="7">
    <location>
        <begin position="36"/>
        <end position="92"/>
    </location>
</feature>
<keyword evidence="5 10" id="KW-0418">Kinase</keyword>
<dbReference type="Proteomes" id="UP000234585">
    <property type="component" value="Unassembled WGS sequence"/>
</dbReference>
<dbReference type="InterPro" id="IPR036890">
    <property type="entry name" value="HATPase_C_sf"/>
</dbReference>
<dbReference type="InterPro" id="IPR001789">
    <property type="entry name" value="Sig_transdc_resp-reg_receiver"/>
</dbReference>
<feature type="compositionally biased region" description="Low complexity" evidence="7">
    <location>
        <begin position="75"/>
        <end position="88"/>
    </location>
</feature>
<feature type="compositionally biased region" description="Low complexity" evidence="7">
    <location>
        <begin position="501"/>
        <end position="510"/>
    </location>
</feature>
<feature type="modified residue" description="4-aspartylphosphate" evidence="6">
    <location>
        <position position="1154"/>
    </location>
</feature>
<evidence type="ECO:0000256" key="7">
    <source>
        <dbReference type="SAM" id="MobiDB-lite"/>
    </source>
</evidence>
<dbReference type="CDD" id="cd17546">
    <property type="entry name" value="REC_hyHK_CKI1_RcsC-like"/>
    <property type="match status" value="1"/>
</dbReference>